<comment type="caution">
    <text evidence="2">The sequence shown here is derived from an EMBL/GenBank/DDBJ whole genome shotgun (WGS) entry which is preliminary data.</text>
</comment>
<keyword evidence="1" id="KW-1003">Cell membrane</keyword>
<dbReference type="RefSeq" id="WP_066353834.1">
    <property type="nucleotide sequence ID" value="NZ_LOED01000021.1"/>
</dbReference>
<feature type="transmembrane region" description="Helical" evidence="1">
    <location>
        <begin position="86"/>
        <end position="108"/>
    </location>
</feature>
<gene>
    <name evidence="1" type="primary">amj</name>
    <name evidence="2" type="ORF">AN618_16690</name>
</gene>
<feature type="transmembrane region" description="Helical" evidence="1">
    <location>
        <begin position="6"/>
        <end position="26"/>
    </location>
</feature>
<keyword evidence="3" id="KW-1185">Reference proteome</keyword>
<dbReference type="PATRIC" id="fig|520764.3.peg.1793"/>
<comment type="function">
    <text evidence="1">Involved in peptidoglycan biosynthesis. Transports lipid-linked peptidoglycan precursors from the inner to the outer leaflet of the cytoplasmic membrane.</text>
</comment>
<dbReference type="Pfam" id="PF10997">
    <property type="entry name" value="Amj"/>
    <property type="match status" value="1"/>
</dbReference>
<dbReference type="GO" id="GO:0005886">
    <property type="term" value="C:plasma membrane"/>
    <property type="evidence" value="ECO:0007669"/>
    <property type="project" value="UniProtKB-SubCell"/>
</dbReference>
<comment type="subcellular location">
    <subcellularLocation>
        <location evidence="1">Cell membrane</location>
        <topology evidence="1">Multi-pass membrane protein</topology>
    </subcellularLocation>
</comment>
<dbReference type="AlphaFoldDB" id="A0A140L6A6"/>
<keyword evidence="1" id="KW-0813">Transport</keyword>
<dbReference type="UniPathway" id="UPA00219"/>
<dbReference type="HAMAP" id="MF_02077">
    <property type="entry name" value="Amj_flippase"/>
    <property type="match status" value="1"/>
</dbReference>
<dbReference type="InParanoid" id="A0A140L6A6"/>
<proteinExistence type="inferred from homology"/>
<dbReference type="FunCoup" id="A0A140L6A6">
    <property type="interactions" value="12"/>
</dbReference>
<dbReference type="Proteomes" id="UP000070427">
    <property type="component" value="Unassembled WGS sequence"/>
</dbReference>
<evidence type="ECO:0000256" key="1">
    <source>
        <dbReference type="HAMAP-Rule" id="MF_02077"/>
    </source>
</evidence>
<evidence type="ECO:0000313" key="2">
    <source>
        <dbReference type="EMBL" id="KXG76081.1"/>
    </source>
</evidence>
<feature type="transmembrane region" description="Helical" evidence="1">
    <location>
        <begin position="38"/>
        <end position="58"/>
    </location>
</feature>
<dbReference type="GO" id="GO:0071555">
    <property type="term" value="P:cell wall organization"/>
    <property type="evidence" value="ECO:0007669"/>
    <property type="project" value="UniProtKB-KW"/>
</dbReference>
<sequence>MEENMDRLIAVILFTATIHIIDTLSYSVRLAGIKTKRLAMALSLFNIIVLVARTANMIQAPLLGSMVDRAIAHGQVSLLLKDFRMIIFSATVGSIVGAALIPSFVEIFSKGIMALERAGSVPVLISSAVYQGSFKKIKRSFKKPGIGVLKRLRFDRIPPTFLILNLIITSVSTIGVLSAIYAGALLPDYRITASQLSGIINGAATILLAVVVDPQAAMITDQTLQGMRERQEANTMVVLLVAGKILGTLLSQFIFLPASKIVVLLTKFLV</sequence>
<dbReference type="GO" id="GO:0015648">
    <property type="term" value="F:lipid-linked peptidoglycan transporter activity"/>
    <property type="evidence" value="ECO:0007669"/>
    <property type="project" value="UniProtKB-UniRule"/>
</dbReference>
<organism evidence="2 3">
    <name type="scientific">Fervidicola ferrireducens</name>
    <dbReference type="NCBI Taxonomy" id="520764"/>
    <lineage>
        <taxon>Bacteria</taxon>
        <taxon>Bacillati</taxon>
        <taxon>Bacillota</taxon>
        <taxon>Clostridia</taxon>
        <taxon>Thermosediminibacterales</taxon>
        <taxon>Thermosediminibacteraceae</taxon>
        <taxon>Fervidicola</taxon>
    </lineage>
</organism>
<dbReference type="GO" id="GO:0009252">
    <property type="term" value="P:peptidoglycan biosynthetic process"/>
    <property type="evidence" value="ECO:0007669"/>
    <property type="project" value="UniProtKB-UniRule"/>
</dbReference>
<feature type="transmembrane region" description="Helical" evidence="1">
    <location>
        <begin position="193"/>
        <end position="212"/>
    </location>
</feature>
<keyword evidence="1" id="KW-0573">Peptidoglycan synthesis</keyword>
<evidence type="ECO:0000313" key="3">
    <source>
        <dbReference type="Proteomes" id="UP000070427"/>
    </source>
</evidence>
<dbReference type="EMBL" id="LOED01000021">
    <property type="protein sequence ID" value="KXG76081.1"/>
    <property type="molecule type" value="Genomic_DNA"/>
</dbReference>
<keyword evidence="1" id="KW-1133">Transmembrane helix</keyword>
<reference evidence="2 3" key="1">
    <citation type="submission" date="2015-12" db="EMBL/GenBank/DDBJ databases">
        <title>Draft genome sequnece of Fervidicola ferrireducens strain Y170.</title>
        <authorList>
            <person name="Patel B.K."/>
        </authorList>
    </citation>
    <scope>NUCLEOTIDE SEQUENCE [LARGE SCALE GENOMIC DNA]</scope>
    <source>
        <strain evidence="2 3">Y170</strain>
    </source>
</reference>
<keyword evidence="1" id="KW-0472">Membrane</keyword>
<name>A0A140L6A6_9FIRM</name>
<accession>A0A140L6A6</accession>
<keyword evidence="1" id="KW-0961">Cell wall biogenesis/degradation</keyword>
<keyword evidence="1" id="KW-0812">Transmembrane</keyword>
<keyword evidence="1" id="KW-0133">Cell shape</keyword>
<comment type="similarity">
    <text evidence="1">Belongs to the Amj family.</text>
</comment>
<feature type="transmembrane region" description="Helical" evidence="1">
    <location>
        <begin position="160"/>
        <end position="181"/>
    </location>
</feature>
<dbReference type="GO" id="GO:0008360">
    <property type="term" value="P:regulation of cell shape"/>
    <property type="evidence" value="ECO:0007669"/>
    <property type="project" value="UniProtKB-KW"/>
</dbReference>
<protein>
    <recommendedName>
        <fullName evidence="1">Lipid II flippase Amj</fullName>
    </recommendedName>
</protein>
<dbReference type="STRING" id="520764.AN618_16690"/>
<dbReference type="InterPro" id="IPR021260">
    <property type="entry name" value="Amj"/>
</dbReference>
<feature type="transmembrane region" description="Helical" evidence="1">
    <location>
        <begin position="233"/>
        <end position="255"/>
    </location>
</feature>
<comment type="pathway">
    <text evidence="1">Cell wall biogenesis; peptidoglycan biosynthesis.</text>
</comment>